<evidence type="ECO:0000259" key="3">
    <source>
        <dbReference type="Pfam" id="PF12706"/>
    </source>
</evidence>
<keyword evidence="2" id="KW-0732">Signal</keyword>
<feature type="signal peptide" evidence="2">
    <location>
        <begin position="1"/>
        <end position="18"/>
    </location>
</feature>
<gene>
    <name evidence="4" type="ORF">Q4Q40_09820</name>
</gene>
<name>A0ABT8WMV8_9FLAO</name>
<dbReference type="Proteomes" id="UP001176806">
    <property type="component" value="Unassembled WGS sequence"/>
</dbReference>
<dbReference type="RefSeq" id="WP_303301619.1">
    <property type="nucleotide sequence ID" value="NZ_BAABDA010000050.1"/>
</dbReference>
<evidence type="ECO:0000256" key="2">
    <source>
        <dbReference type="SAM" id="SignalP"/>
    </source>
</evidence>
<accession>A0ABT8WMV8</accession>
<dbReference type="SUPFAM" id="SSF56281">
    <property type="entry name" value="Metallo-hydrolase/oxidoreductase"/>
    <property type="match status" value="1"/>
</dbReference>
<dbReference type="InterPro" id="IPR050114">
    <property type="entry name" value="UPF0173_UPF0282_UlaG_hydrolase"/>
</dbReference>
<dbReference type="EMBL" id="JAUOEL010000003">
    <property type="protein sequence ID" value="MDO5974481.1"/>
    <property type="molecule type" value="Genomic_DNA"/>
</dbReference>
<organism evidence="4 5">
    <name type="scientific">Flavivirga jejuensis</name>
    <dbReference type="NCBI Taxonomy" id="870487"/>
    <lineage>
        <taxon>Bacteria</taxon>
        <taxon>Pseudomonadati</taxon>
        <taxon>Bacteroidota</taxon>
        <taxon>Flavobacteriia</taxon>
        <taxon>Flavobacteriales</taxon>
        <taxon>Flavobacteriaceae</taxon>
        <taxon>Flavivirga</taxon>
    </lineage>
</organism>
<dbReference type="PANTHER" id="PTHR43546">
    <property type="entry name" value="UPF0173 METAL-DEPENDENT HYDROLASE MJ1163-RELATED"/>
    <property type="match status" value="1"/>
</dbReference>
<dbReference type="InterPro" id="IPR036866">
    <property type="entry name" value="RibonucZ/Hydroxyglut_hydro"/>
</dbReference>
<feature type="domain" description="Metallo-beta-lactamase" evidence="3">
    <location>
        <begin position="55"/>
        <end position="256"/>
    </location>
</feature>
<proteinExistence type="predicted"/>
<evidence type="ECO:0000313" key="5">
    <source>
        <dbReference type="Proteomes" id="UP001176806"/>
    </source>
</evidence>
<evidence type="ECO:0000256" key="1">
    <source>
        <dbReference type="ARBA" id="ARBA00022801"/>
    </source>
</evidence>
<dbReference type="PANTHER" id="PTHR43546:SF9">
    <property type="entry name" value="L-ASCORBATE-6-PHOSPHATE LACTONASE ULAG-RELATED"/>
    <property type="match status" value="1"/>
</dbReference>
<dbReference type="Pfam" id="PF12706">
    <property type="entry name" value="Lactamase_B_2"/>
    <property type="match status" value="1"/>
</dbReference>
<feature type="chain" id="PRO_5045923821" evidence="2">
    <location>
        <begin position="19"/>
        <end position="299"/>
    </location>
</feature>
<dbReference type="Gene3D" id="3.60.15.10">
    <property type="entry name" value="Ribonuclease Z/Hydroxyacylglutathione hydrolase-like"/>
    <property type="match status" value="1"/>
</dbReference>
<sequence>MRKIATLSIILIIVFALSNCTSTESISKNTTEVNSTMEIQLIRNASIIVTFDNINILVDPTLSDVSTEPPMPFSNKNKNPLIPLPIDKNKILENIDAVLLTHYHTDHFDLDAERLLQKNTLIFCQPGDDKKLKEKGFSNIQVIDSVFNWKGISISRFLASHHKGATGAEPFGKSSSFFLKAKNETLFLTGDAILDDLLINSLRKTNPKLIVANTGECQFTEKNPVLAPHITMTLTQAELKSIIKLLPNSKIIAVHMDAINHCSLSKSDLKEYIKNENLKKNIFIPNEGDILSYKQLISN</sequence>
<evidence type="ECO:0000313" key="4">
    <source>
        <dbReference type="EMBL" id="MDO5974481.1"/>
    </source>
</evidence>
<protein>
    <submittedName>
        <fullName evidence="4">MBL fold metallo-hydrolase</fullName>
    </submittedName>
</protein>
<reference evidence="4" key="1">
    <citation type="submission" date="2023-07" db="EMBL/GenBank/DDBJ databases">
        <title>Two novel species in the genus Flavivirga.</title>
        <authorList>
            <person name="Kwon K."/>
        </authorList>
    </citation>
    <scope>NUCLEOTIDE SEQUENCE</scope>
    <source>
        <strain evidence="4">KACC 14158</strain>
    </source>
</reference>
<dbReference type="InterPro" id="IPR001279">
    <property type="entry name" value="Metallo-B-lactamas"/>
</dbReference>
<keyword evidence="1" id="KW-0378">Hydrolase</keyword>
<keyword evidence="5" id="KW-1185">Reference proteome</keyword>
<comment type="caution">
    <text evidence="4">The sequence shown here is derived from an EMBL/GenBank/DDBJ whole genome shotgun (WGS) entry which is preliminary data.</text>
</comment>